<evidence type="ECO:0000256" key="6">
    <source>
        <dbReference type="ARBA" id="ARBA00023277"/>
    </source>
</evidence>
<keyword evidence="17" id="KW-1185">Reference proteome</keyword>
<evidence type="ECO:0000259" key="14">
    <source>
        <dbReference type="Pfam" id="PF17042"/>
    </source>
</evidence>
<comment type="caution">
    <text evidence="16">The sequence shown here is derived from an EMBL/GenBank/DDBJ whole genome shotgun (WGS) entry which is preliminary data.</text>
</comment>
<keyword evidence="2" id="KW-0808">Transferase</keyword>
<evidence type="ECO:0000256" key="5">
    <source>
        <dbReference type="ARBA" id="ARBA00022840"/>
    </source>
</evidence>
<dbReference type="EMBL" id="JACGWW010000002">
    <property type="protein sequence ID" value="MBA8813846.1"/>
    <property type="molecule type" value="Genomic_DNA"/>
</dbReference>
<evidence type="ECO:0000313" key="18">
    <source>
        <dbReference type="Proteomes" id="UP000522688"/>
    </source>
</evidence>
<comment type="function">
    <text evidence="9">Catalyzes the ATP-dependent phosphorylation of 3-oxo-tetronate to 3-oxo-tetronate 4-phosphate.</text>
</comment>
<dbReference type="NCBIfam" id="NF043035">
    <property type="entry name" value="OxoTetrKin"/>
    <property type="match status" value="1"/>
</dbReference>
<reference evidence="15 17" key="1">
    <citation type="submission" date="2019-07" db="EMBL/GenBank/DDBJ databases">
        <title>Whole genome shotgun sequence of Frigoribacterium faeni NBRC 103066.</title>
        <authorList>
            <person name="Hosoyama A."/>
            <person name="Uohara A."/>
            <person name="Ohji S."/>
            <person name="Ichikawa N."/>
        </authorList>
    </citation>
    <scope>NUCLEOTIDE SEQUENCE [LARGE SCALE GENOMIC DNA]</scope>
    <source>
        <strain evidence="15 17">NBRC 103066</strain>
    </source>
</reference>
<accession>A0A7W3JJ66</accession>
<feature type="domain" description="Four-carbon acid sugar kinase nucleotide binding" evidence="14">
    <location>
        <begin position="247"/>
        <end position="404"/>
    </location>
</feature>
<keyword evidence="4 15" id="KW-0418">Kinase</keyword>
<evidence type="ECO:0000313" key="16">
    <source>
        <dbReference type="EMBL" id="MBA8813846.1"/>
    </source>
</evidence>
<feature type="domain" description="Four-carbon acid sugar kinase N-terminal" evidence="13">
    <location>
        <begin position="3"/>
        <end position="226"/>
    </location>
</feature>
<comment type="catalytic activity">
    <reaction evidence="8">
        <text>3-dehydro-D-erythronate + ATP = 3-dehydro-4-O-phospho-D-erythronate + ADP + H(+)</text>
        <dbReference type="Rhea" id="RHEA:52556"/>
        <dbReference type="ChEBI" id="CHEBI:15378"/>
        <dbReference type="ChEBI" id="CHEBI:30616"/>
        <dbReference type="ChEBI" id="CHEBI:57958"/>
        <dbReference type="ChEBI" id="CHEBI:136593"/>
        <dbReference type="ChEBI" id="CHEBI:456216"/>
        <dbReference type="EC" id="2.7.1.217"/>
    </reaction>
</comment>
<keyword evidence="3" id="KW-0547">Nucleotide-binding</keyword>
<evidence type="ECO:0000256" key="10">
    <source>
        <dbReference type="ARBA" id="ARBA00039095"/>
    </source>
</evidence>
<evidence type="ECO:0000256" key="11">
    <source>
        <dbReference type="ARBA" id="ARBA00039461"/>
    </source>
</evidence>
<evidence type="ECO:0000259" key="13">
    <source>
        <dbReference type="Pfam" id="PF07005"/>
    </source>
</evidence>
<dbReference type="InterPro" id="IPR037051">
    <property type="entry name" value="4-carb_acid_sugar_kinase_N_sf"/>
</dbReference>
<name>A0A7W3JJ66_9MICO</name>
<dbReference type="Proteomes" id="UP000522688">
    <property type="component" value="Unassembled WGS sequence"/>
</dbReference>
<proteinExistence type="inferred from homology"/>
<dbReference type="AlphaFoldDB" id="A0A7W3JJ66"/>
<dbReference type="GO" id="GO:0016301">
    <property type="term" value="F:kinase activity"/>
    <property type="evidence" value="ECO:0007669"/>
    <property type="project" value="UniProtKB-KW"/>
</dbReference>
<dbReference type="RefSeq" id="WP_146852617.1">
    <property type="nucleotide sequence ID" value="NZ_BAAAHR010000003.1"/>
</dbReference>
<evidence type="ECO:0000256" key="9">
    <source>
        <dbReference type="ARBA" id="ARBA00037335"/>
    </source>
</evidence>
<dbReference type="Gene3D" id="3.40.980.20">
    <property type="entry name" value="Four-carbon acid sugar kinase, nucleotide binding domain"/>
    <property type="match status" value="1"/>
</dbReference>
<evidence type="ECO:0000256" key="8">
    <source>
        <dbReference type="ARBA" id="ARBA00036346"/>
    </source>
</evidence>
<gene>
    <name evidence="16" type="ORF">FB463_002095</name>
    <name evidence="15" type="ORF">FFA01_04890</name>
</gene>
<dbReference type="GO" id="GO:0005524">
    <property type="term" value="F:ATP binding"/>
    <property type="evidence" value="ECO:0007669"/>
    <property type="project" value="UniProtKB-KW"/>
</dbReference>
<dbReference type="EC" id="2.7.1.217" evidence="10"/>
<dbReference type="Pfam" id="PF07005">
    <property type="entry name" value="SBD_N"/>
    <property type="match status" value="1"/>
</dbReference>
<evidence type="ECO:0000256" key="1">
    <source>
        <dbReference type="ARBA" id="ARBA00005715"/>
    </source>
</evidence>
<organism evidence="16 18">
    <name type="scientific">Frigoribacterium faeni</name>
    <dbReference type="NCBI Taxonomy" id="145483"/>
    <lineage>
        <taxon>Bacteria</taxon>
        <taxon>Bacillati</taxon>
        <taxon>Actinomycetota</taxon>
        <taxon>Actinomycetes</taxon>
        <taxon>Micrococcales</taxon>
        <taxon>Microbacteriaceae</taxon>
        <taxon>Frigoribacterium</taxon>
    </lineage>
</organism>
<dbReference type="Proteomes" id="UP000321154">
    <property type="component" value="Unassembled WGS sequence"/>
</dbReference>
<dbReference type="InterPro" id="IPR010737">
    <property type="entry name" value="4-carb_acid_sugar_kinase_N"/>
</dbReference>
<evidence type="ECO:0000256" key="4">
    <source>
        <dbReference type="ARBA" id="ARBA00022777"/>
    </source>
</evidence>
<evidence type="ECO:0000313" key="17">
    <source>
        <dbReference type="Proteomes" id="UP000321154"/>
    </source>
</evidence>
<dbReference type="InterPro" id="IPR042213">
    <property type="entry name" value="NBD_C_sf"/>
</dbReference>
<evidence type="ECO:0000256" key="2">
    <source>
        <dbReference type="ARBA" id="ARBA00022679"/>
    </source>
</evidence>
<dbReference type="InterPro" id="IPR031475">
    <property type="entry name" value="NBD_C"/>
</dbReference>
<keyword evidence="6" id="KW-0119">Carbohydrate metabolism</keyword>
<evidence type="ECO:0000256" key="3">
    <source>
        <dbReference type="ARBA" id="ARBA00022741"/>
    </source>
</evidence>
<comment type="similarity">
    <text evidence="1">Belongs to the four-carbon acid sugar kinase family.</text>
</comment>
<comment type="catalytic activity">
    <reaction evidence="7">
        <text>3-dehydro-L-erythronate + ATP = 3-dehydro-4-O-phospho-L-erythronate + ADP + H(+)</text>
        <dbReference type="Rhea" id="RHEA:52552"/>
        <dbReference type="ChEBI" id="CHEBI:15378"/>
        <dbReference type="ChEBI" id="CHEBI:30616"/>
        <dbReference type="ChEBI" id="CHEBI:136592"/>
        <dbReference type="ChEBI" id="CHEBI:136670"/>
        <dbReference type="ChEBI" id="CHEBI:456216"/>
        <dbReference type="EC" id="2.7.1.217"/>
    </reaction>
</comment>
<sequence length="417" mass="42275">MLIGAVADDFTGATDLATTLRVRGFRTAVVIDDHDLSPAHLSELDAVVVALKSRTAPVATAVSESVGAATRLLGWGAERIYAKYCSTFDSTDEGNIGPVLDALRSLLEADRVVVVPAFPANGRTVYRGHLFVGGDLLEDSSMRHHPLTPMTRSRLRDLLAPQTAAEIGEIPLATVRRGAGPLREALDAAAAGYVVVDAVDDDDLRTIAAATADDRLISGGSGLALGLEGPTGGSGVDAVGSYAARRLVVCGSASATTRGQIADAAGRHPVRRVDVAAATADPAAEAAALATWVRGLAPEAVPVVYSVGEPADVRSADSLPGAATAVETVLSTLVAGLVDHGDVDRVIVAGGETSGAVVQALGVGVLDIGPQLAPGVCWSAATTRSGRDVALVLKSGNFGGVDLFSSAWGALSPEVGA</sequence>
<keyword evidence="5" id="KW-0067">ATP-binding</keyword>
<reference evidence="16 18" key="2">
    <citation type="submission" date="2020-07" db="EMBL/GenBank/DDBJ databases">
        <title>Sequencing the genomes of 1000 actinobacteria strains.</title>
        <authorList>
            <person name="Klenk H.-P."/>
        </authorList>
    </citation>
    <scope>NUCLEOTIDE SEQUENCE [LARGE SCALE GENOMIC DNA]</scope>
    <source>
        <strain evidence="16 18">DSM 10309</strain>
    </source>
</reference>
<dbReference type="EMBL" id="BJUV01000003">
    <property type="protein sequence ID" value="GEK82180.1"/>
    <property type="molecule type" value="Genomic_DNA"/>
</dbReference>
<dbReference type="Gene3D" id="3.40.50.10840">
    <property type="entry name" value="Putative sugar-binding, N-terminal domain"/>
    <property type="match status" value="1"/>
</dbReference>
<protein>
    <recommendedName>
        <fullName evidence="11">3-oxo-tetronate kinase</fullName>
        <ecNumber evidence="10">2.7.1.217</ecNumber>
    </recommendedName>
    <alternativeName>
        <fullName evidence="12">3-dehydrotetronate 4-kinase</fullName>
    </alternativeName>
</protein>
<dbReference type="OrthoDB" id="191465at2"/>
<dbReference type="Pfam" id="PF17042">
    <property type="entry name" value="NBD_C"/>
    <property type="match status" value="1"/>
</dbReference>
<evidence type="ECO:0000256" key="12">
    <source>
        <dbReference type="ARBA" id="ARBA00041377"/>
    </source>
</evidence>
<dbReference type="InterPro" id="IPR050007">
    <property type="entry name" value="OtnK"/>
</dbReference>
<dbReference type="SUPFAM" id="SSF142764">
    <property type="entry name" value="YgbK-like"/>
    <property type="match status" value="1"/>
</dbReference>
<evidence type="ECO:0000256" key="7">
    <source>
        <dbReference type="ARBA" id="ARBA00035898"/>
    </source>
</evidence>
<evidence type="ECO:0000313" key="15">
    <source>
        <dbReference type="EMBL" id="GEK82180.1"/>
    </source>
</evidence>